<name>X1K321_9ZZZZ</name>
<accession>X1K321</accession>
<dbReference type="AlphaFoldDB" id="X1K321"/>
<feature type="non-terminal residue" evidence="1">
    <location>
        <position position="1"/>
    </location>
</feature>
<evidence type="ECO:0000313" key="1">
    <source>
        <dbReference type="EMBL" id="GAI01407.1"/>
    </source>
</evidence>
<dbReference type="EMBL" id="BARV01001918">
    <property type="protein sequence ID" value="GAI01407.1"/>
    <property type="molecule type" value="Genomic_DNA"/>
</dbReference>
<reference evidence="1" key="1">
    <citation type="journal article" date="2014" name="Front. Microbiol.">
        <title>High frequency of phylogenetically diverse reductive dehalogenase-homologous genes in deep subseafloor sedimentary metagenomes.</title>
        <authorList>
            <person name="Kawai M."/>
            <person name="Futagami T."/>
            <person name="Toyoda A."/>
            <person name="Takaki Y."/>
            <person name="Nishi S."/>
            <person name="Hori S."/>
            <person name="Arai W."/>
            <person name="Tsubouchi T."/>
            <person name="Morono Y."/>
            <person name="Uchiyama I."/>
            <person name="Ito T."/>
            <person name="Fujiyama A."/>
            <person name="Inagaki F."/>
            <person name="Takami H."/>
        </authorList>
    </citation>
    <scope>NUCLEOTIDE SEQUENCE</scope>
    <source>
        <strain evidence="1">Expedition CK06-06</strain>
    </source>
</reference>
<comment type="caution">
    <text evidence="1">The sequence shown here is derived from an EMBL/GenBank/DDBJ whole genome shotgun (WGS) entry which is preliminary data.</text>
</comment>
<protein>
    <submittedName>
        <fullName evidence="1">Uncharacterized protein</fullName>
    </submittedName>
</protein>
<organism evidence="1">
    <name type="scientific">marine sediment metagenome</name>
    <dbReference type="NCBI Taxonomy" id="412755"/>
    <lineage>
        <taxon>unclassified sequences</taxon>
        <taxon>metagenomes</taxon>
        <taxon>ecological metagenomes</taxon>
    </lineage>
</organism>
<gene>
    <name evidence="1" type="ORF">S06H3_05231</name>
</gene>
<proteinExistence type="predicted"/>
<sequence>HRLIEHQAQLPLPELRVTGKPAIQVTGKPTLRIAPVTTPVALRHKLPVSIATNGSKMPAFRIQPKGVSYD</sequence>